<sequence length="210" mass="23217">MIQTLDQLRALYAAPGERALRKQLDHLDVHGRRFVALSPFCVVASGGVHGALLDASPRGGAPGFVKASEDGRTLLLPDSGGNNRLDTFENLLADPRIALIFLVPGVDETLRVNGRARLRDEPEFTGQFDTERQRPRLVVEVQVHEAYLHCPKAFMRSQLWDAATWGPRSALPTLNQMIHDQMGTAAPAESQDQMLARYRTQLDEEARPGA</sequence>
<dbReference type="Gene3D" id="2.30.110.10">
    <property type="entry name" value="Electron Transport, Fmn-binding Protein, Chain A"/>
    <property type="match status" value="1"/>
</dbReference>
<protein>
    <submittedName>
        <fullName evidence="2">Phosphohydrolase</fullName>
    </submittedName>
</protein>
<dbReference type="InterPro" id="IPR011576">
    <property type="entry name" value="Pyridox_Oxase_N"/>
</dbReference>
<dbReference type="GO" id="GO:0016787">
    <property type="term" value="F:hydrolase activity"/>
    <property type="evidence" value="ECO:0007669"/>
    <property type="project" value="UniProtKB-KW"/>
</dbReference>
<dbReference type="Proteomes" id="UP000072741">
    <property type="component" value="Unassembled WGS sequence"/>
</dbReference>
<dbReference type="PANTHER" id="PTHR42815">
    <property type="entry name" value="FAD-BINDING, PUTATIVE (AFU_ORTHOLOGUE AFUA_6G07600)-RELATED"/>
    <property type="match status" value="1"/>
</dbReference>
<dbReference type="PANTHER" id="PTHR42815:SF2">
    <property type="entry name" value="FAD-BINDING, PUTATIVE (AFU_ORTHOLOGUE AFUA_6G07600)-RELATED"/>
    <property type="match status" value="1"/>
</dbReference>
<comment type="caution">
    <text evidence="2">The sequence shown here is derived from an EMBL/GenBank/DDBJ whole genome shotgun (WGS) entry which is preliminary data.</text>
</comment>
<name>A0A147GQB7_9BURK</name>
<reference evidence="2 3" key="1">
    <citation type="journal article" date="2016" name="Front. Microbiol.">
        <title>Genomic Resource of Rice Seed Associated Bacteria.</title>
        <authorList>
            <person name="Midha S."/>
            <person name="Bansal K."/>
            <person name="Sharma S."/>
            <person name="Kumar N."/>
            <person name="Patil P.P."/>
            <person name="Chaudhry V."/>
            <person name="Patil P.B."/>
        </authorList>
    </citation>
    <scope>NUCLEOTIDE SEQUENCE [LARGE SCALE GENOMIC DNA]</scope>
    <source>
        <strain evidence="2 3">NS331</strain>
    </source>
</reference>
<organism evidence="2 3">
    <name type="scientific">Pseudacidovorax intermedius</name>
    <dbReference type="NCBI Taxonomy" id="433924"/>
    <lineage>
        <taxon>Bacteria</taxon>
        <taxon>Pseudomonadati</taxon>
        <taxon>Pseudomonadota</taxon>
        <taxon>Betaproteobacteria</taxon>
        <taxon>Burkholderiales</taxon>
        <taxon>Comamonadaceae</taxon>
        <taxon>Pseudacidovorax</taxon>
    </lineage>
</organism>
<dbReference type="AlphaFoldDB" id="A0A147GQB7"/>
<dbReference type="InterPro" id="IPR012349">
    <property type="entry name" value="Split_barrel_FMN-bd"/>
</dbReference>
<dbReference type="NCBIfam" id="TIGR04025">
    <property type="entry name" value="PPOX_FMN_DR2398"/>
    <property type="match status" value="1"/>
</dbReference>
<evidence type="ECO:0000313" key="3">
    <source>
        <dbReference type="Proteomes" id="UP000072741"/>
    </source>
</evidence>
<dbReference type="EMBL" id="LDSL01000114">
    <property type="protein sequence ID" value="KTT17320.1"/>
    <property type="molecule type" value="Genomic_DNA"/>
</dbReference>
<gene>
    <name evidence="2" type="ORF">NS331_17335</name>
</gene>
<dbReference type="SUPFAM" id="SSF50475">
    <property type="entry name" value="FMN-binding split barrel"/>
    <property type="match status" value="1"/>
</dbReference>
<dbReference type="InterPro" id="IPR024029">
    <property type="entry name" value="Pyridox_Oxase_FMN-dep"/>
</dbReference>
<feature type="domain" description="Pyridoxamine 5'-phosphate oxidase N-terminal" evidence="1">
    <location>
        <begin position="32"/>
        <end position="150"/>
    </location>
</feature>
<dbReference type="RefSeq" id="WP_058643225.1">
    <property type="nucleotide sequence ID" value="NZ_LDSL01000114.1"/>
</dbReference>
<dbReference type="Pfam" id="PF01243">
    <property type="entry name" value="PNPOx_N"/>
    <property type="match status" value="1"/>
</dbReference>
<dbReference type="PATRIC" id="fig|433924.3.peg.420"/>
<accession>A0A147GQB7</accession>
<keyword evidence="2" id="KW-0378">Hydrolase</keyword>
<evidence type="ECO:0000313" key="2">
    <source>
        <dbReference type="EMBL" id="KTT17320.1"/>
    </source>
</evidence>
<dbReference type="OrthoDB" id="9796486at2"/>
<keyword evidence="3" id="KW-1185">Reference proteome</keyword>
<proteinExistence type="predicted"/>
<evidence type="ECO:0000259" key="1">
    <source>
        <dbReference type="Pfam" id="PF01243"/>
    </source>
</evidence>